<evidence type="ECO:0000259" key="4">
    <source>
        <dbReference type="SMART" id="SM00922"/>
    </source>
</evidence>
<keyword evidence="2" id="KW-0479">Metal-binding</keyword>
<dbReference type="InterPro" id="IPR013341">
    <property type="entry name" value="Mandelate_racemase_N_dom"/>
</dbReference>
<reference evidence="5 6" key="1">
    <citation type="submission" date="2020-08" db="EMBL/GenBank/DDBJ databases">
        <title>Sequencing the genomes of 1000 actinobacteria strains.</title>
        <authorList>
            <person name="Klenk H.-P."/>
        </authorList>
    </citation>
    <scope>NUCLEOTIDE SEQUENCE [LARGE SCALE GENOMIC DNA]</scope>
    <source>
        <strain evidence="5 6">DSM 102122</strain>
    </source>
</reference>
<dbReference type="Proteomes" id="UP000542813">
    <property type="component" value="Unassembled WGS sequence"/>
</dbReference>
<feature type="domain" description="Mandelate racemase/muconate lactonizing enzyme C-terminal" evidence="4">
    <location>
        <begin position="128"/>
        <end position="230"/>
    </location>
</feature>
<dbReference type="AlphaFoldDB" id="A0A7W9GWD2"/>
<dbReference type="InterPro" id="IPR029065">
    <property type="entry name" value="Enolase_C-like"/>
</dbReference>
<dbReference type="PANTHER" id="PTHR13794">
    <property type="entry name" value="ENOLASE SUPERFAMILY, MANDELATE RACEMASE"/>
    <property type="match status" value="1"/>
</dbReference>
<dbReference type="InterPro" id="IPR029017">
    <property type="entry name" value="Enolase-like_N"/>
</dbReference>
<comment type="caution">
    <text evidence="5">The sequence shown here is derived from an EMBL/GenBank/DDBJ whole genome shotgun (WGS) entry which is preliminary data.</text>
</comment>
<dbReference type="InterPro" id="IPR036849">
    <property type="entry name" value="Enolase-like_C_sf"/>
</dbReference>
<dbReference type="SFLD" id="SFLDG00179">
    <property type="entry name" value="mandelate_racemase"/>
    <property type="match status" value="1"/>
</dbReference>
<dbReference type="InterPro" id="IPR046945">
    <property type="entry name" value="RHMD-like"/>
</dbReference>
<dbReference type="Pfam" id="PF13378">
    <property type="entry name" value="MR_MLE_C"/>
    <property type="match status" value="1"/>
</dbReference>
<dbReference type="SFLD" id="SFLDS00001">
    <property type="entry name" value="Enolase"/>
    <property type="match status" value="1"/>
</dbReference>
<comment type="cofactor">
    <cofactor evidence="1">
        <name>Mg(2+)</name>
        <dbReference type="ChEBI" id="CHEBI:18420"/>
    </cofactor>
</comment>
<evidence type="ECO:0000313" key="5">
    <source>
        <dbReference type="EMBL" id="MBB5791269.1"/>
    </source>
</evidence>
<dbReference type="GO" id="GO:0016052">
    <property type="term" value="P:carbohydrate catabolic process"/>
    <property type="evidence" value="ECO:0007669"/>
    <property type="project" value="TreeGrafter"/>
</dbReference>
<dbReference type="CDD" id="cd03316">
    <property type="entry name" value="MR_like"/>
    <property type="match status" value="1"/>
</dbReference>
<sequence length="352" mass="37187">MTTVLLRAEHTAAIVEVRTDAGLVGIGETYAGAFVPHTVPPLVDRFAALLTGRSIDADDPAAELRRLRRETAFWASAGLGAGVLAGVEAALWDLCGKALQLPVYRLLGGPQHDRLPVLVTGGVARQPAGELLRAIERHLDRGFAGVRLGVDEDDDLAALLAQLRDRLGPGPELAFDCHMELRPPDRRWDVAAAADVLAAAAPYRPLYVEEPLVYDDPAAYAALRNASDVLVAGGERLASHAEFAPWLRAGAFGVAQPDASWAGLTDLLAVAAGGVPIAPHSWSAGVGTLQNIHAGFACASTLALELPPSPGPLHTELWGDAVTVRDGRLLPPEAPGWGARLTDDVKDWFALR</sequence>
<organism evidence="5 6">
    <name type="scientific">Jiangella mangrovi</name>
    <dbReference type="NCBI Taxonomy" id="1524084"/>
    <lineage>
        <taxon>Bacteria</taxon>
        <taxon>Bacillati</taxon>
        <taxon>Actinomycetota</taxon>
        <taxon>Actinomycetes</taxon>
        <taxon>Jiangellales</taxon>
        <taxon>Jiangellaceae</taxon>
        <taxon>Jiangella</taxon>
    </lineage>
</organism>
<evidence type="ECO:0000256" key="3">
    <source>
        <dbReference type="ARBA" id="ARBA00022842"/>
    </source>
</evidence>
<keyword evidence="3" id="KW-0460">Magnesium</keyword>
<dbReference type="GO" id="GO:0016836">
    <property type="term" value="F:hydro-lyase activity"/>
    <property type="evidence" value="ECO:0007669"/>
    <property type="project" value="TreeGrafter"/>
</dbReference>
<accession>A0A7W9GWD2</accession>
<dbReference type="EMBL" id="JACHMM010000001">
    <property type="protein sequence ID" value="MBB5791269.1"/>
    <property type="molecule type" value="Genomic_DNA"/>
</dbReference>
<evidence type="ECO:0000313" key="6">
    <source>
        <dbReference type="Proteomes" id="UP000542813"/>
    </source>
</evidence>
<protein>
    <submittedName>
        <fullName evidence="5">L-alanine-DL-glutamate epimerase-like enolase superfamily enzyme</fullName>
    </submittedName>
</protein>
<gene>
    <name evidence="5" type="ORF">HD601_005844</name>
</gene>
<evidence type="ECO:0000256" key="1">
    <source>
        <dbReference type="ARBA" id="ARBA00001946"/>
    </source>
</evidence>
<evidence type="ECO:0000256" key="2">
    <source>
        <dbReference type="ARBA" id="ARBA00022723"/>
    </source>
</evidence>
<proteinExistence type="predicted"/>
<dbReference type="RefSeq" id="WP_184827910.1">
    <property type="nucleotide sequence ID" value="NZ_JACHMM010000001.1"/>
</dbReference>
<dbReference type="SUPFAM" id="SSF51604">
    <property type="entry name" value="Enolase C-terminal domain-like"/>
    <property type="match status" value="1"/>
</dbReference>
<keyword evidence="6" id="KW-1185">Reference proteome</keyword>
<dbReference type="SMART" id="SM00922">
    <property type="entry name" value="MR_MLE"/>
    <property type="match status" value="1"/>
</dbReference>
<dbReference type="SUPFAM" id="SSF54826">
    <property type="entry name" value="Enolase N-terminal domain-like"/>
    <property type="match status" value="1"/>
</dbReference>
<dbReference type="InterPro" id="IPR013342">
    <property type="entry name" value="Mandelate_racemase_C"/>
</dbReference>
<dbReference type="Gene3D" id="3.30.390.10">
    <property type="entry name" value="Enolase-like, N-terminal domain"/>
    <property type="match status" value="1"/>
</dbReference>
<dbReference type="GO" id="GO:0000287">
    <property type="term" value="F:magnesium ion binding"/>
    <property type="evidence" value="ECO:0007669"/>
    <property type="project" value="TreeGrafter"/>
</dbReference>
<name>A0A7W9GWD2_9ACTN</name>
<dbReference type="Gene3D" id="3.20.20.120">
    <property type="entry name" value="Enolase-like C-terminal domain"/>
    <property type="match status" value="1"/>
</dbReference>
<dbReference type="Pfam" id="PF02746">
    <property type="entry name" value="MR_MLE_N"/>
    <property type="match status" value="1"/>
</dbReference>
<dbReference type="PANTHER" id="PTHR13794:SF58">
    <property type="entry name" value="MITOCHONDRIAL ENOLASE SUPERFAMILY MEMBER 1"/>
    <property type="match status" value="1"/>
</dbReference>